<dbReference type="InterPro" id="IPR017853">
    <property type="entry name" value="GH"/>
</dbReference>
<evidence type="ECO:0000313" key="2">
    <source>
        <dbReference type="EMBL" id="STS92755.1"/>
    </source>
</evidence>
<accession>A0A7H4MR05</accession>
<sequence length="56" mass="5756">MASFPQGFLWGGALAANQSEGAYLEGGKGLTTVDTLPPRRPPPAGKIRPGEALYAA</sequence>
<dbReference type="GO" id="GO:0005975">
    <property type="term" value="P:carbohydrate metabolic process"/>
    <property type="evidence" value="ECO:0007669"/>
    <property type="project" value="InterPro"/>
</dbReference>
<dbReference type="Pfam" id="PF00232">
    <property type="entry name" value="Glyco_hydro_1"/>
    <property type="match status" value="1"/>
</dbReference>
<reference evidence="2 3" key="1">
    <citation type="submission" date="2018-06" db="EMBL/GenBank/DDBJ databases">
        <authorList>
            <consortium name="Pathogen Informatics"/>
            <person name="Doyle S."/>
        </authorList>
    </citation>
    <scope>NUCLEOTIDE SEQUENCE [LARGE SCALE GENOMIC DNA]</scope>
    <source>
        <strain evidence="2 3">NCTC9177</strain>
    </source>
</reference>
<evidence type="ECO:0000313" key="3">
    <source>
        <dbReference type="Proteomes" id="UP000254545"/>
    </source>
</evidence>
<feature type="region of interest" description="Disordered" evidence="1">
    <location>
        <begin position="28"/>
        <end position="56"/>
    </location>
</feature>
<evidence type="ECO:0000256" key="1">
    <source>
        <dbReference type="SAM" id="MobiDB-lite"/>
    </source>
</evidence>
<dbReference type="Proteomes" id="UP000254545">
    <property type="component" value="Unassembled WGS sequence"/>
</dbReference>
<proteinExistence type="predicted"/>
<comment type="caution">
    <text evidence="2">The sequence shown here is derived from an EMBL/GenBank/DDBJ whole genome shotgun (WGS) entry which is preliminary data.</text>
</comment>
<name>A0A7H4MR05_KLEVA</name>
<gene>
    <name evidence="2" type="primary">bglH_7</name>
    <name evidence="2" type="ORF">NCTC9177_06713</name>
</gene>
<keyword evidence="2" id="KW-0378">Hydrolase</keyword>
<dbReference type="GO" id="GO:0008706">
    <property type="term" value="F:6-phospho-beta-glucosidase activity"/>
    <property type="evidence" value="ECO:0007669"/>
    <property type="project" value="UniProtKB-EC"/>
</dbReference>
<dbReference type="AlphaFoldDB" id="A0A7H4MR05"/>
<dbReference type="PROSITE" id="PS00653">
    <property type="entry name" value="GLYCOSYL_HYDROL_F1_2"/>
    <property type="match status" value="1"/>
</dbReference>
<dbReference type="EC" id="3.2.1.86" evidence="2"/>
<dbReference type="InterPro" id="IPR001360">
    <property type="entry name" value="Glyco_hydro_1"/>
</dbReference>
<dbReference type="Gene3D" id="3.20.20.80">
    <property type="entry name" value="Glycosidases"/>
    <property type="match status" value="1"/>
</dbReference>
<protein>
    <submittedName>
        <fullName evidence="2">6-phospho-beta-glucosidase ascB</fullName>
        <ecNumber evidence="2">3.2.1.86</ecNumber>
    </submittedName>
</protein>
<organism evidence="2 3">
    <name type="scientific">Klebsiella variicola</name>
    <dbReference type="NCBI Taxonomy" id="244366"/>
    <lineage>
        <taxon>Bacteria</taxon>
        <taxon>Pseudomonadati</taxon>
        <taxon>Pseudomonadota</taxon>
        <taxon>Gammaproteobacteria</taxon>
        <taxon>Enterobacterales</taxon>
        <taxon>Enterobacteriaceae</taxon>
        <taxon>Klebsiella/Raoultella group</taxon>
        <taxon>Klebsiella</taxon>
        <taxon>Klebsiella pneumoniae complex</taxon>
    </lineage>
</organism>
<keyword evidence="2" id="KW-0326">Glycosidase</keyword>
<dbReference type="InterPro" id="IPR033132">
    <property type="entry name" value="GH_1_N_CS"/>
</dbReference>
<dbReference type="SUPFAM" id="SSF51445">
    <property type="entry name" value="(Trans)glycosidases"/>
    <property type="match status" value="1"/>
</dbReference>
<dbReference type="EMBL" id="UGKR01000003">
    <property type="protein sequence ID" value="STS92755.1"/>
    <property type="molecule type" value="Genomic_DNA"/>
</dbReference>